<dbReference type="GO" id="GO:0030572">
    <property type="term" value="F:phosphatidyltransferase activity"/>
    <property type="evidence" value="ECO:0007669"/>
    <property type="project" value="UniProtKB-ARBA"/>
</dbReference>
<dbReference type="EMBL" id="WUMU01000005">
    <property type="protein sequence ID" value="MXN17680.1"/>
    <property type="molecule type" value="Genomic_DNA"/>
</dbReference>
<evidence type="ECO:0000256" key="5">
    <source>
        <dbReference type="ARBA" id="ARBA00029594"/>
    </source>
</evidence>
<keyword evidence="4" id="KW-0964">Secreted</keyword>
<evidence type="ECO:0000313" key="8">
    <source>
        <dbReference type="Proteomes" id="UP000477911"/>
    </source>
</evidence>
<proteinExistence type="predicted"/>
<dbReference type="GO" id="GO:0005576">
    <property type="term" value="C:extracellular region"/>
    <property type="evidence" value="ECO:0007669"/>
    <property type="project" value="UniProtKB-SubCell"/>
</dbReference>
<dbReference type="Gene3D" id="3.30.870.10">
    <property type="entry name" value="Endonuclease Chain A"/>
    <property type="match status" value="2"/>
</dbReference>
<dbReference type="AlphaFoldDB" id="A0A6L7G2Q5"/>
<evidence type="ECO:0000256" key="2">
    <source>
        <dbReference type="ARBA" id="ARBA00004613"/>
    </source>
</evidence>
<dbReference type="SMART" id="SM00155">
    <property type="entry name" value="PLDc"/>
    <property type="match status" value="2"/>
</dbReference>
<comment type="function">
    <text evidence="1">Could be a virulence factor.</text>
</comment>
<dbReference type="PANTHER" id="PTHR21248:SF12">
    <property type="entry name" value="CARDIOLIPIN SYNTHASE C"/>
    <property type="match status" value="1"/>
</dbReference>
<dbReference type="CDD" id="cd09111">
    <property type="entry name" value="PLDc_ymdC_like_1"/>
    <property type="match status" value="1"/>
</dbReference>
<keyword evidence="8" id="KW-1185">Reference proteome</keyword>
<feature type="domain" description="PLD phosphodiesterase" evidence="6">
    <location>
        <begin position="405"/>
        <end position="432"/>
    </location>
</feature>
<comment type="subcellular location">
    <subcellularLocation>
        <location evidence="2">Secreted</location>
    </subcellularLocation>
</comment>
<dbReference type="PANTHER" id="PTHR21248">
    <property type="entry name" value="CARDIOLIPIN SYNTHASE"/>
    <property type="match status" value="1"/>
</dbReference>
<feature type="domain" description="PLD phosphodiesterase" evidence="6">
    <location>
        <begin position="165"/>
        <end position="192"/>
    </location>
</feature>
<dbReference type="Pfam" id="PF13091">
    <property type="entry name" value="PLDc_2"/>
    <property type="match status" value="2"/>
</dbReference>
<accession>A0A6L7G2Q5</accession>
<dbReference type="InterPro" id="IPR001736">
    <property type="entry name" value="PLipase_D/transphosphatidylase"/>
</dbReference>
<dbReference type="PROSITE" id="PS50035">
    <property type="entry name" value="PLD"/>
    <property type="match status" value="2"/>
</dbReference>
<dbReference type="Proteomes" id="UP000477911">
    <property type="component" value="Unassembled WGS sequence"/>
</dbReference>
<protein>
    <recommendedName>
        <fullName evidence="3">Phospholipase D</fullName>
    </recommendedName>
    <alternativeName>
        <fullName evidence="5">Choline phosphatase</fullName>
    </alternativeName>
</protein>
<sequence>MTTVVFLAGLIVALILGLRLRYPLPANAVRRGSRRMPISGRTALGARVLALMHHHPRRSGVHPLGDGREALAARVRLARAAEESLDLQYYIWKADTTGWLLLDELRAAAARGVRVRLLLDDNGVRGLDDVMSALDGLENVEVRLFNPYVLRRPRPLNYLFDFLRLNRRMHNKAMTADGAVTILGGRNIGDGYFAYGPGVHIFDFDVLAAGPAAEEAACTFDHYWASASAYPVARILKAGHPSGLDRLHAAAETARETLQGQDYVEAIRASAVVADLWEEEPALEWTRVTLYSDDPAKGTGVLADEKLLITTLSALLERARHSVDVTSAYFVPGPLGSRRLRGLAERGVRTRVLTNSLESTNVVSVHSAYMGYRTALLSAGVSLYELRAHPVFPHERLMRHALAGSTASLHAKTFVMDGERVFIGSFNFDPRSARLNTEMGFLIESPRLAGLLSRTLDLPATTYALSQSRPGRLTWRTRDGDGNEVLWHHEPNTRLINRLRTRVLRLLPMEWML</sequence>
<evidence type="ECO:0000256" key="1">
    <source>
        <dbReference type="ARBA" id="ARBA00003145"/>
    </source>
</evidence>
<dbReference type="GO" id="GO:0032049">
    <property type="term" value="P:cardiolipin biosynthetic process"/>
    <property type="evidence" value="ECO:0007669"/>
    <property type="project" value="UniProtKB-ARBA"/>
</dbReference>
<comment type="caution">
    <text evidence="7">The sequence shown here is derived from an EMBL/GenBank/DDBJ whole genome shotgun (WGS) entry which is preliminary data.</text>
</comment>
<dbReference type="CDD" id="cd09113">
    <property type="entry name" value="PLDc_ymdC_like_2"/>
    <property type="match status" value="1"/>
</dbReference>
<dbReference type="RefSeq" id="WP_160893231.1">
    <property type="nucleotide sequence ID" value="NZ_WUMU01000005.1"/>
</dbReference>
<name>A0A6L7G2Q5_9RHOB</name>
<organism evidence="7 8">
    <name type="scientific">Pseudooceanicola albus</name>
    <dbReference type="NCBI Taxonomy" id="2692189"/>
    <lineage>
        <taxon>Bacteria</taxon>
        <taxon>Pseudomonadati</taxon>
        <taxon>Pseudomonadota</taxon>
        <taxon>Alphaproteobacteria</taxon>
        <taxon>Rhodobacterales</taxon>
        <taxon>Paracoccaceae</taxon>
        <taxon>Pseudooceanicola</taxon>
    </lineage>
</organism>
<evidence type="ECO:0000256" key="4">
    <source>
        <dbReference type="ARBA" id="ARBA00022525"/>
    </source>
</evidence>
<evidence type="ECO:0000313" key="7">
    <source>
        <dbReference type="EMBL" id="MXN17680.1"/>
    </source>
</evidence>
<dbReference type="InterPro" id="IPR025202">
    <property type="entry name" value="PLD-like_dom"/>
</dbReference>
<reference evidence="7 8" key="1">
    <citation type="submission" date="2019-12" db="EMBL/GenBank/DDBJ databases">
        <authorList>
            <person name="Li M."/>
        </authorList>
    </citation>
    <scope>NUCLEOTIDE SEQUENCE [LARGE SCALE GENOMIC DNA]</scope>
    <source>
        <strain evidence="7 8">GBMRC 2024</strain>
    </source>
</reference>
<evidence type="ECO:0000259" key="6">
    <source>
        <dbReference type="PROSITE" id="PS50035"/>
    </source>
</evidence>
<dbReference type="SUPFAM" id="SSF56024">
    <property type="entry name" value="Phospholipase D/nuclease"/>
    <property type="match status" value="2"/>
</dbReference>
<gene>
    <name evidence="7" type="ORF">GR170_07540</name>
</gene>
<evidence type="ECO:0000256" key="3">
    <source>
        <dbReference type="ARBA" id="ARBA00018392"/>
    </source>
</evidence>